<dbReference type="InterPro" id="IPR000620">
    <property type="entry name" value="EamA_dom"/>
</dbReference>
<keyword evidence="1" id="KW-1133">Transmembrane helix</keyword>
<name>A0ABR9J0A3_RHIVS</name>
<dbReference type="PANTHER" id="PTHR22911:SF135">
    <property type="entry name" value="BLR4310 PROTEIN"/>
    <property type="match status" value="1"/>
</dbReference>
<feature type="transmembrane region" description="Helical" evidence="1">
    <location>
        <begin position="177"/>
        <end position="196"/>
    </location>
</feature>
<feature type="transmembrane region" description="Helical" evidence="1">
    <location>
        <begin position="145"/>
        <end position="165"/>
    </location>
</feature>
<feature type="transmembrane region" description="Helical" evidence="1">
    <location>
        <begin position="65"/>
        <end position="82"/>
    </location>
</feature>
<feature type="transmembrane region" description="Helical" evidence="1">
    <location>
        <begin position="233"/>
        <end position="251"/>
    </location>
</feature>
<keyword evidence="4" id="KW-1185">Reference proteome</keyword>
<organism evidence="3 4">
    <name type="scientific">Rhizobium viscosum</name>
    <name type="common">Arthrobacter viscosus</name>
    <dbReference type="NCBI Taxonomy" id="1673"/>
    <lineage>
        <taxon>Bacteria</taxon>
        <taxon>Pseudomonadati</taxon>
        <taxon>Pseudomonadota</taxon>
        <taxon>Alphaproteobacteria</taxon>
        <taxon>Hyphomicrobiales</taxon>
        <taxon>Rhizobiaceae</taxon>
        <taxon>Rhizobium/Agrobacterium group</taxon>
        <taxon>Rhizobium</taxon>
    </lineage>
</organism>
<comment type="caution">
    <text evidence="3">The sequence shown here is derived from an EMBL/GenBank/DDBJ whole genome shotgun (WGS) entry which is preliminary data.</text>
</comment>
<protein>
    <submittedName>
        <fullName evidence="3">Drug/metabolite transporter (DMT)-like permease</fullName>
    </submittedName>
</protein>
<dbReference type="SUPFAM" id="SSF103481">
    <property type="entry name" value="Multidrug resistance efflux transporter EmrE"/>
    <property type="match status" value="2"/>
</dbReference>
<feature type="transmembrane region" description="Helical" evidence="1">
    <location>
        <begin position="33"/>
        <end position="53"/>
    </location>
</feature>
<feature type="transmembrane region" description="Helical" evidence="1">
    <location>
        <begin position="120"/>
        <end position="139"/>
    </location>
</feature>
<feature type="transmembrane region" description="Helical" evidence="1">
    <location>
        <begin position="94"/>
        <end position="113"/>
    </location>
</feature>
<evidence type="ECO:0000313" key="3">
    <source>
        <dbReference type="EMBL" id="MBE1508748.1"/>
    </source>
</evidence>
<reference evidence="3 4" key="1">
    <citation type="submission" date="2020-10" db="EMBL/GenBank/DDBJ databases">
        <title>Sequencing the genomes of 1000 actinobacteria strains.</title>
        <authorList>
            <person name="Klenk H.-P."/>
        </authorList>
    </citation>
    <scope>NUCLEOTIDE SEQUENCE [LARGE SCALE GENOMIC DNA]</scope>
    <source>
        <strain evidence="3 4">DSM 7307</strain>
    </source>
</reference>
<gene>
    <name evidence="3" type="ORF">H4W29_005993</name>
</gene>
<feature type="transmembrane region" description="Helical" evidence="1">
    <location>
        <begin position="257"/>
        <end position="276"/>
    </location>
</feature>
<evidence type="ECO:0000313" key="4">
    <source>
        <dbReference type="Proteomes" id="UP000620262"/>
    </source>
</evidence>
<keyword evidence="1" id="KW-0812">Transmembrane</keyword>
<feature type="transmembrane region" description="Helical" evidence="1">
    <location>
        <begin position="202"/>
        <end position="221"/>
    </location>
</feature>
<evidence type="ECO:0000256" key="1">
    <source>
        <dbReference type="SAM" id="Phobius"/>
    </source>
</evidence>
<accession>A0ABR9J0A3</accession>
<feature type="transmembrane region" description="Helical" evidence="1">
    <location>
        <begin position="9"/>
        <end position="27"/>
    </location>
</feature>
<keyword evidence="1" id="KW-0472">Membrane</keyword>
<sequence length="286" mass="30361">MRLELPPRLSILLAAGLFSTAGFFMGFLDMNVWAILFWRSLFALVFTSIFVAMQKTSLALLRFDHAGLLAAILSAAATLAFIPSLRLTSVANVAVIHGALPLITVILSGLILAERVGRRTVGLSLLVAFGAMIILAGSASSGIRLAGDGLALIMTIFMALMTIAFKRSHVLSVLPMVGLSNAIAMLAGAAMAPGLALDAEQAFVIACFALFQISFGLILYAKGARMLPPPETALLSLCEVPLSTLWVWLAFDQRPALQTIVGGGIILMAVIVHLMAPKDRTVRTEE</sequence>
<evidence type="ECO:0000259" key="2">
    <source>
        <dbReference type="Pfam" id="PF00892"/>
    </source>
</evidence>
<feature type="domain" description="EamA" evidence="2">
    <location>
        <begin position="10"/>
        <end position="135"/>
    </location>
</feature>
<feature type="domain" description="EamA" evidence="2">
    <location>
        <begin position="146"/>
        <end position="272"/>
    </location>
</feature>
<dbReference type="RefSeq" id="WP_192732291.1">
    <property type="nucleotide sequence ID" value="NZ_BAAAVL010000011.1"/>
</dbReference>
<proteinExistence type="predicted"/>
<dbReference type="Pfam" id="PF00892">
    <property type="entry name" value="EamA"/>
    <property type="match status" value="2"/>
</dbReference>
<dbReference type="InterPro" id="IPR037185">
    <property type="entry name" value="EmrE-like"/>
</dbReference>
<dbReference type="PANTHER" id="PTHR22911">
    <property type="entry name" value="ACYL-MALONYL CONDENSING ENZYME-RELATED"/>
    <property type="match status" value="1"/>
</dbReference>
<dbReference type="Proteomes" id="UP000620262">
    <property type="component" value="Unassembled WGS sequence"/>
</dbReference>
<dbReference type="EMBL" id="JADBEC010000002">
    <property type="protein sequence ID" value="MBE1508748.1"/>
    <property type="molecule type" value="Genomic_DNA"/>
</dbReference>